<protein>
    <recommendedName>
        <fullName evidence="2">BRCT domain-containing protein</fullName>
    </recommendedName>
</protein>
<feature type="compositionally biased region" description="Polar residues" evidence="1">
    <location>
        <begin position="724"/>
        <end position="739"/>
    </location>
</feature>
<feature type="compositionally biased region" description="Pro residues" evidence="1">
    <location>
        <begin position="316"/>
        <end position="325"/>
    </location>
</feature>
<feature type="region of interest" description="Disordered" evidence="1">
    <location>
        <begin position="1047"/>
        <end position="1083"/>
    </location>
</feature>
<name>A0A2A9NJW9_9AGAR</name>
<keyword evidence="4" id="KW-1185">Reference proteome</keyword>
<feature type="compositionally biased region" description="Polar residues" evidence="1">
    <location>
        <begin position="105"/>
        <end position="124"/>
    </location>
</feature>
<feature type="region of interest" description="Disordered" evidence="1">
    <location>
        <begin position="620"/>
        <end position="656"/>
    </location>
</feature>
<dbReference type="Gene3D" id="3.40.50.10190">
    <property type="entry name" value="BRCT domain"/>
    <property type="match status" value="1"/>
</dbReference>
<reference evidence="3 4" key="1">
    <citation type="submission" date="2014-02" db="EMBL/GenBank/DDBJ databases">
        <title>Transposable element dynamics among asymbiotic and ectomycorrhizal Amanita fungi.</title>
        <authorList>
            <consortium name="DOE Joint Genome Institute"/>
            <person name="Hess J."/>
            <person name="Skrede I."/>
            <person name="Wolfe B."/>
            <person name="LaButti K."/>
            <person name="Ohm R.A."/>
            <person name="Grigoriev I.V."/>
            <person name="Pringle A."/>
        </authorList>
    </citation>
    <scope>NUCLEOTIDE SEQUENCE [LARGE SCALE GENOMIC DNA]</scope>
    <source>
        <strain evidence="3 4">SKay4041</strain>
    </source>
</reference>
<evidence type="ECO:0000256" key="1">
    <source>
        <dbReference type="SAM" id="MobiDB-lite"/>
    </source>
</evidence>
<dbReference type="Proteomes" id="UP000242287">
    <property type="component" value="Unassembled WGS sequence"/>
</dbReference>
<gene>
    <name evidence="3" type="ORF">AMATHDRAFT_3512</name>
</gene>
<dbReference type="CDD" id="cd17716">
    <property type="entry name" value="BRCT_microcephalin_rpt1"/>
    <property type="match status" value="1"/>
</dbReference>
<dbReference type="OrthoDB" id="2384350at2759"/>
<feature type="region of interest" description="Disordered" evidence="1">
    <location>
        <begin position="439"/>
        <end position="506"/>
    </location>
</feature>
<feature type="region of interest" description="Disordered" evidence="1">
    <location>
        <begin position="1308"/>
        <end position="1355"/>
    </location>
</feature>
<feature type="compositionally biased region" description="Basic and acidic residues" evidence="1">
    <location>
        <begin position="92"/>
        <end position="104"/>
    </location>
</feature>
<feature type="compositionally biased region" description="Low complexity" evidence="1">
    <location>
        <begin position="1129"/>
        <end position="1151"/>
    </location>
</feature>
<feature type="region of interest" description="Disordered" evidence="1">
    <location>
        <begin position="400"/>
        <end position="422"/>
    </location>
</feature>
<feature type="compositionally biased region" description="Polar residues" evidence="1">
    <location>
        <begin position="972"/>
        <end position="992"/>
    </location>
</feature>
<feature type="region of interest" description="Disordered" evidence="1">
    <location>
        <begin position="693"/>
        <end position="756"/>
    </location>
</feature>
<feature type="region of interest" description="Disordered" evidence="1">
    <location>
        <begin position="951"/>
        <end position="992"/>
    </location>
</feature>
<evidence type="ECO:0000313" key="4">
    <source>
        <dbReference type="Proteomes" id="UP000242287"/>
    </source>
</evidence>
<accession>A0A2A9NJW9</accession>
<feature type="compositionally biased region" description="Basic and acidic residues" evidence="1">
    <location>
        <begin position="1113"/>
        <end position="1123"/>
    </location>
</feature>
<feature type="compositionally biased region" description="Polar residues" evidence="1">
    <location>
        <begin position="459"/>
        <end position="473"/>
    </location>
</feature>
<feature type="compositionally biased region" description="Polar residues" evidence="1">
    <location>
        <begin position="856"/>
        <end position="870"/>
    </location>
</feature>
<dbReference type="EMBL" id="KZ301995">
    <property type="protein sequence ID" value="PFH50879.1"/>
    <property type="molecule type" value="Genomic_DNA"/>
</dbReference>
<dbReference type="InterPro" id="IPR036420">
    <property type="entry name" value="BRCT_dom_sf"/>
</dbReference>
<dbReference type="STRING" id="703135.A0A2A9NJW9"/>
<feature type="compositionally biased region" description="Basic and acidic residues" evidence="1">
    <location>
        <begin position="1"/>
        <end position="11"/>
    </location>
</feature>
<feature type="compositionally biased region" description="Low complexity" evidence="1">
    <location>
        <begin position="301"/>
        <end position="315"/>
    </location>
</feature>
<feature type="region of interest" description="Disordered" evidence="1">
    <location>
        <begin position="1107"/>
        <end position="1180"/>
    </location>
</feature>
<feature type="compositionally biased region" description="Basic and acidic residues" evidence="1">
    <location>
        <begin position="445"/>
        <end position="456"/>
    </location>
</feature>
<feature type="domain" description="BRCT" evidence="2">
    <location>
        <begin position="1188"/>
        <end position="1282"/>
    </location>
</feature>
<feature type="compositionally biased region" description="Polar residues" evidence="1">
    <location>
        <begin position="951"/>
        <end position="963"/>
    </location>
</feature>
<proteinExistence type="predicted"/>
<feature type="compositionally biased region" description="Polar residues" evidence="1">
    <location>
        <begin position="1164"/>
        <end position="1177"/>
    </location>
</feature>
<feature type="region of interest" description="Disordered" evidence="1">
    <location>
        <begin position="1"/>
        <end position="214"/>
    </location>
</feature>
<feature type="region of interest" description="Disordered" evidence="1">
    <location>
        <begin position="239"/>
        <end position="349"/>
    </location>
</feature>
<dbReference type="PROSITE" id="PS50172">
    <property type="entry name" value="BRCT"/>
    <property type="match status" value="1"/>
</dbReference>
<evidence type="ECO:0000259" key="2">
    <source>
        <dbReference type="PROSITE" id="PS50172"/>
    </source>
</evidence>
<dbReference type="Pfam" id="PF00533">
    <property type="entry name" value="BRCT"/>
    <property type="match status" value="1"/>
</dbReference>
<organism evidence="3 4">
    <name type="scientific">Amanita thiersii Skay4041</name>
    <dbReference type="NCBI Taxonomy" id="703135"/>
    <lineage>
        <taxon>Eukaryota</taxon>
        <taxon>Fungi</taxon>
        <taxon>Dikarya</taxon>
        <taxon>Basidiomycota</taxon>
        <taxon>Agaricomycotina</taxon>
        <taxon>Agaricomycetes</taxon>
        <taxon>Agaricomycetidae</taxon>
        <taxon>Agaricales</taxon>
        <taxon>Pluteineae</taxon>
        <taxon>Amanitaceae</taxon>
        <taxon>Amanita</taxon>
    </lineage>
</organism>
<evidence type="ECO:0000313" key="3">
    <source>
        <dbReference type="EMBL" id="PFH50879.1"/>
    </source>
</evidence>
<feature type="compositionally biased region" description="Polar residues" evidence="1">
    <location>
        <begin position="699"/>
        <end position="709"/>
    </location>
</feature>
<feature type="region of interest" description="Disordered" evidence="1">
    <location>
        <begin position="850"/>
        <end position="899"/>
    </location>
</feature>
<dbReference type="InterPro" id="IPR001357">
    <property type="entry name" value="BRCT_dom"/>
</dbReference>
<dbReference type="SUPFAM" id="SSF52113">
    <property type="entry name" value="BRCT domain"/>
    <property type="match status" value="1"/>
</dbReference>
<sequence>MSKSISAERRTRSQLTLSDDILLQLPQGSPMKDARSARRHLTPDSGTSGLNYAREKSDNPSLYINPEDETTREHSMKRSMSPSTELSMDYHGSLEERESKRAKTDQQSQDTLMNNEQGGSTSHLISHGRNASDPNSTRRRRSTRQRSATPSGSDTRPAPPTEMHKDTPECTQSKGRAQSVPLFPTTYPSPFVDLRHPPPSPWRAQSRSPEKEEPKLRITFEYSKLDRSVEEGDEKIDAEEEAMPQDTHESHCGTLAPSYNVERPVSNSSEESITECAISRHPVEDQPMSDIPQVREVPSTPVSSYKSPLLSLSPLTPLPSTPNPPRYTHSPVDQVETASSLGGPSTLDVPTETIHAEMNNASHVNKAVFSILPTSITLQSQFNPHLQPIAVTGGPSLPYLSAAPKPDTSGPGRNALSVLGRKASTPSSMDAFSVLMQQATKGKGKSRETNVQDKGKQKVQPSMITLQSRSTTLDARPQISDSGLGKAHSRHTSIKDKMKSKTRSRVKVKPSFKVIPTFREAVPDAKTIPERFATGQLTTSKPAAIPDSFMRAPALDLSTALSLNPGSSSGDDTAISIKPASSEVLMSVDVAPQESDTSKSPEVAVTYPVGVGECAWAQQPAEEQNIETSLPPQRTEEQRSEVPPLPHPTQEKSTEIPLLPQPTQEHTHETLPLPQLPREHVNETSQLPLPMQEEKIETSPLSQPTQEGLETSLLRRPTREHSYETSPFPQATQEQNTKDFSLPPIKPPAEPRARSTRKRSLFLPVTRVTRSASSKLKTEETDNTHQSLALRSTTPALALKSESPLILPCNDTQAYATPSTNASLNSFAPSNDAALPPGLAMCTVSSVKKSVGSSYARPTTSSSAKVSRTPTKGAKPGLRSPPKHGRTLSTPARSFFRPSGSMAVGTTGNSLSNLSNALEKLYVPPPMRPNTTMGFHRQVEASDVSMVSAEGATQNGVQSNRTALGNGRPLSGMNTESRPSTQAAISTIPTRSSAQKPISMFLASKQRSAMSNPFQEPKMHGVSKAGIFGIGMRNRAPKVSRKTNLPMVIGSPVKGSKSNDIFDDHTDNCVGGSQPKPDNEQEQSIEIPMNSMSSADDLSIEEYSVSITGSPEDSEKEKGKSDSWKTSSRRASLASMALSRSLSAMPPQGAMGPPPTPPRFGQRVTRSVSGTLPSASWTAEKKKGKDKSNLGFMKDCVVFVDVRTDDGDDAGSLFVEMLRDAGAKILTRVGQTCTHIIFKNGLLSTMSRYRMLRDPKPFVVGIAWVVECVEQRKLVDETNFLVDLDVINVAGVNKRRKSFLPKLVTQTFNDGDTQEENHEGDESMEGSNSSLILDNDLPPLERARRRKSFLVGPRP</sequence>